<keyword evidence="1" id="KW-1185">Reference proteome</keyword>
<sequence length="72" mass="8097">MWSRRILCEQNPSSCLMILLIDVGLILKSEAVFLISILLPRSILFLTIFLTPEVLKDLDLPLLGWSSTVPSL</sequence>
<evidence type="ECO:0000313" key="2">
    <source>
        <dbReference type="WBParaSite" id="Hba_07149"/>
    </source>
</evidence>
<organism evidence="1 2">
    <name type="scientific">Heterorhabditis bacteriophora</name>
    <name type="common">Entomopathogenic nematode worm</name>
    <dbReference type="NCBI Taxonomy" id="37862"/>
    <lineage>
        <taxon>Eukaryota</taxon>
        <taxon>Metazoa</taxon>
        <taxon>Ecdysozoa</taxon>
        <taxon>Nematoda</taxon>
        <taxon>Chromadorea</taxon>
        <taxon>Rhabditida</taxon>
        <taxon>Rhabditina</taxon>
        <taxon>Rhabditomorpha</taxon>
        <taxon>Strongyloidea</taxon>
        <taxon>Heterorhabditidae</taxon>
        <taxon>Heterorhabditis</taxon>
    </lineage>
</organism>
<name>A0A1I7WPS6_HETBA</name>
<protein>
    <submittedName>
        <fullName evidence="2">Ovule protein</fullName>
    </submittedName>
</protein>
<reference evidence="2" key="1">
    <citation type="submission" date="2016-11" db="UniProtKB">
        <authorList>
            <consortium name="WormBaseParasite"/>
        </authorList>
    </citation>
    <scope>IDENTIFICATION</scope>
</reference>
<dbReference type="AlphaFoldDB" id="A0A1I7WPS6"/>
<accession>A0A1I7WPS6</accession>
<proteinExistence type="predicted"/>
<evidence type="ECO:0000313" key="1">
    <source>
        <dbReference type="Proteomes" id="UP000095283"/>
    </source>
</evidence>
<dbReference type="Proteomes" id="UP000095283">
    <property type="component" value="Unplaced"/>
</dbReference>
<dbReference type="WBParaSite" id="Hba_07149">
    <property type="protein sequence ID" value="Hba_07149"/>
    <property type="gene ID" value="Hba_07149"/>
</dbReference>